<dbReference type="InterPro" id="IPR025857">
    <property type="entry name" value="MacB_PCD"/>
</dbReference>
<feature type="transmembrane region" description="Helical" evidence="7">
    <location>
        <begin position="283"/>
        <end position="302"/>
    </location>
</feature>
<protein>
    <submittedName>
        <fullName evidence="10">FtsX-like permease family protein</fullName>
    </submittedName>
</protein>
<dbReference type="Pfam" id="PF02687">
    <property type="entry name" value="FtsX"/>
    <property type="match status" value="2"/>
</dbReference>
<comment type="subcellular location">
    <subcellularLocation>
        <location evidence="1">Cell membrane</location>
        <topology evidence="1">Multi-pass membrane protein</topology>
    </subcellularLocation>
</comment>
<evidence type="ECO:0000256" key="7">
    <source>
        <dbReference type="SAM" id="Phobius"/>
    </source>
</evidence>
<sequence>MLWHYLMSALLAIKAQGKYTLINILGLTTGLSAALVLLMIILSETGFDEHHPQANRLARVEVIFDSLDNTHIACVAGAMGPTLMQQGLVEDSARLFRQQTKLRIGQRQYLETRFVYADASAAEMLQFNVVAGDLKQALSRPFGLAITQTTARRWFGDRPALNEVVMSDAGEPLQVLAVIADLPRQTHLALDILSGMGTLESIEGRNRLESWMRNDFYTYVRLPEHRQRKELEQSVTQQLSQPLLKIVPGLKLHFELQPISDIHLHGHAINEFKVNGDITQVRVFASLMVVILFVAIFNYVNFATATAGRRAKEIGVRQVVGASRSSLMIQFMVESMLLVALAFVLASAMVLVAIPWVNEAFDQDVQLQMLLQGRWLGWALLLFVAVVIGAGFYPALILSSIPTLSALKGAGFKGKSGHWFRRIVFFMQLSSAICLAIWGGHIYAQMALIEQTPLGYDKQDKLVLTEVDSKLLMASLPALTQRLQGYRHIKAVAAAEFIPTQDHGNLVALRHTLQHNRALDNVLVNTVSTGFFQTLAIEMLAGRDFLEQEQEMTTRTERNEAIPIIINSTTMKILNLGNPKEAIGQQLELGWDPDYNQASLGRIIAVVDDYFTTSLKVEKRPMVFVTGKMTQSKSQLVLSFSRGGYLPALAQLRSLWPSLFSATLPSYQLLRSRFEGLYRQDRLRSTMVNLFNILTLMVITFGVLGLCSFSAQRRLKEFALRQLMGASTANLGWILGREFLVSVLVAWAVMLVPAWWLTDQWLAQFVTRVEIQWCLYLLVPCVLVLIISTVVAAILTVLRHVELSGVLRTE</sequence>
<name>A0ABN5TYS3_9GAMM</name>
<dbReference type="EMBL" id="CP020373">
    <property type="protein sequence ID" value="AZQ12584.1"/>
    <property type="molecule type" value="Genomic_DNA"/>
</dbReference>
<evidence type="ECO:0000259" key="8">
    <source>
        <dbReference type="Pfam" id="PF02687"/>
    </source>
</evidence>
<keyword evidence="11" id="KW-1185">Reference proteome</keyword>
<comment type="similarity">
    <text evidence="6">Belongs to the ABC-4 integral membrane protein family.</text>
</comment>
<proteinExistence type="inferred from homology"/>
<evidence type="ECO:0000256" key="5">
    <source>
        <dbReference type="ARBA" id="ARBA00023136"/>
    </source>
</evidence>
<evidence type="ECO:0000256" key="6">
    <source>
        <dbReference type="ARBA" id="ARBA00038076"/>
    </source>
</evidence>
<dbReference type="Proteomes" id="UP000278437">
    <property type="component" value="Chromosome"/>
</dbReference>
<evidence type="ECO:0000259" key="9">
    <source>
        <dbReference type="Pfam" id="PF12704"/>
    </source>
</evidence>
<dbReference type="InterPro" id="IPR050250">
    <property type="entry name" value="Macrolide_Exporter_MacB"/>
</dbReference>
<feature type="domain" description="MacB-like periplasmic core" evidence="9">
    <location>
        <begin position="20"/>
        <end position="237"/>
    </location>
</feature>
<evidence type="ECO:0000256" key="3">
    <source>
        <dbReference type="ARBA" id="ARBA00022692"/>
    </source>
</evidence>
<gene>
    <name evidence="10" type="ORF">STH12_03525</name>
</gene>
<feature type="transmembrane region" description="Helical" evidence="7">
    <location>
        <begin position="731"/>
        <end position="756"/>
    </location>
</feature>
<dbReference type="InterPro" id="IPR003838">
    <property type="entry name" value="ABC3_permease_C"/>
</dbReference>
<feature type="transmembrane region" description="Helical" evidence="7">
    <location>
        <begin position="336"/>
        <end position="356"/>
    </location>
</feature>
<dbReference type="PANTHER" id="PTHR30572:SF4">
    <property type="entry name" value="ABC TRANSPORTER PERMEASE YTRF"/>
    <property type="match status" value="1"/>
</dbReference>
<evidence type="ECO:0000313" key="10">
    <source>
        <dbReference type="EMBL" id="AZQ12584.1"/>
    </source>
</evidence>
<feature type="transmembrane region" description="Helical" evidence="7">
    <location>
        <begin position="21"/>
        <end position="42"/>
    </location>
</feature>
<keyword evidence="2" id="KW-1003">Cell membrane</keyword>
<feature type="domain" description="ABC3 transporter permease C-terminal" evidence="8">
    <location>
        <begin position="690"/>
        <end position="799"/>
    </location>
</feature>
<dbReference type="PANTHER" id="PTHR30572">
    <property type="entry name" value="MEMBRANE COMPONENT OF TRANSPORTER-RELATED"/>
    <property type="match status" value="1"/>
</dbReference>
<keyword evidence="5 7" id="KW-0472">Membrane</keyword>
<feature type="domain" description="ABC3 transporter permease C-terminal" evidence="8">
    <location>
        <begin position="286"/>
        <end position="402"/>
    </location>
</feature>
<evidence type="ECO:0000256" key="1">
    <source>
        <dbReference type="ARBA" id="ARBA00004651"/>
    </source>
</evidence>
<reference evidence="11" key="1">
    <citation type="submission" date="2017-03" db="EMBL/GenBank/DDBJ databases">
        <title>Full genome sequence of a non-lethal Shewanella isolate that potentiates virulence of Vibio parahaemolyticus causing acute hepatopancreatic necrosis disease (AHPND) in shrimp.</title>
        <authorList>
            <person name="Prachumwat A."/>
            <person name="Sritunyalucksana K."/>
        </authorList>
    </citation>
    <scope>NUCLEOTIDE SEQUENCE [LARGE SCALE GENOMIC DNA]</scope>
    <source>
        <strain evidence="11">TH2012</strain>
    </source>
</reference>
<feature type="transmembrane region" description="Helical" evidence="7">
    <location>
        <begin position="419"/>
        <end position="444"/>
    </location>
</feature>
<feature type="transmembrane region" description="Helical" evidence="7">
    <location>
        <begin position="776"/>
        <end position="798"/>
    </location>
</feature>
<evidence type="ECO:0000256" key="4">
    <source>
        <dbReference type="ARBA" id="ARBA00022989"/>
    </source>
</evidence>
<dbReference type="RefSeq" id="WP_126168750.1">
    <property type="nucleotide sequence ID" value="NZ_CP020373.1"/>
</dbReference>
<evidence type="ECO:0000256" key="2">
    <source>
        <dbReference type="ARBA" id="ARBA00022475"/>
    </source>
</evidence>
<dbReference type="Pfam" id="PF12704">
    <property type="entry name" value="MacB_PCD"/>
    <property type="match status" value="1"/>
</dbReference>
<evidence type="ECO:0000313" key="11">
    <source>
        <dbReference type="Proteomes" id="UP000278437"/>
    </source>
</evidence>
<organism evidence="10 11">
    <name type="scientific">Shewanella khirikhana</name>
    <dbReference type="NCBI Taxonomy" id="1965282"/>
    <lineage>
        <taxon>Bacteria</taxon>
        <taxon>Pseudomonadati</taxon>
        <taxon>Pseudomonadota</taxon>
        <taxon>Gammaproteobacteria</taxon>
        <taxon>Alteromonadales</taxon>
        <taxon>Shewanellaceae</taxon>
        <taxon>Shewanella</taxon>
    </lineage>
</organism>
<accession>A0ABN5TYS3</accession>
<keyword evidence="3 7" id="KW-0812">Transmembrane</keyword>
<keyword evidence="4 7" id="KW-1133">Transmembrane helix</keyword>
<feature type="transmembrane region" description="Helical" evidence="7">
    <location>
        <begin position="690"/>
        <end position="711"/>
    </location>
</feature>
<feature type="transmembrane region" description="Helical" evidence="7">
    <location>
        <begin position="376"/>
        <end position="398"/>
    </location>
</feature>